<gene>
    <name evidence="2" type="ORF">V5N11_010231</name>
</gene>
<evidence type="ECO:0000313" key="2">
    <source>
        <dbReference type="EMBL" id="KAL1214905.1"/>
    </source>
</evidence>
<dbReference type="EMBL" id="JBANAX010000296">
    <property type="protein sequence ID" value="KAL1214905.1"/>
    <property type="molecule type" value="Genomic_DNA"/>
</dbReference>
<dbReference type="Gene3D" id="1.10.510.10">
    <property type="entry name" value="Transferase(Phosphotransferase) domain 1"/>
    <property type="match status" value="1"/>
</dbReference>
<keyword evidence="2" id="KW-0808">Transferase</keyword>
<evidence type="ECO:0000313" key="3">
    <source>
        <dbReference type="Proteomes" id="UP001558713"/>
    </source>
</evidence>
<dbReference type="Proteomes" id="UP001558713">
    <property type="component" value="Unassembled WGS sequence"/>
</dbReference>
<sequence length="399" mass="45172">MKKYSNEEFVKELGKGSYGIVDLYKYTKIDGSSFHAAVKSGSYVSLMQEVQILNKLRDCPRIVNICGNDLDVGLGYSLKLLLEYATEGSLRNFMNKHKDRRLPDLMIRDFTRMIVEGLVAIHSHGYVHCDLKSDNLLIFPSKDNSYELKIADFGLSLEEGQIPEFWEEKYPFIGTPHYMSPESLKDGVAMQSLDLWSLGCIVLEMYMGEKPWSGVKTGDLVPILSKGETPTIPRRLPCAAREFIQTCFANDPCKRGSASELLSHRFLERIDDDDSYVLVKVEAEAEVDETVDLSPIPSNGNAPEIPESLPCDVKEFIRTCLARDPFEKGEEGKIDDFSYVLVKGEAEVEDKTQTILEERKESKLKMIFPSEPPQFREVFSKFSRLKNFLEPLSSSLVSV</sequence>
<proteinExistence type="predicted"/>
<dbReference type="PANTHER" id="PTHR48011">
    <property type="entry name" value="CCR4-NOT TRANSCRIPTIONAL COMPLEX SUBUNIT CAF120-RELATED"/>
    <property type="match status" value="1"/>
</dbReference>
<dbReference type="InterPro" id="IPR008271">
    <property type="entry name" value="Ser/Thr_kinase_AS"/>
</dbReference>
<dbReference type="InterPro" id="IPR011009">
    <property type="entry name" value="Kinase-like_dom_sf"/>
</dbReference>
<name>A0ABD1BGY9_CARAN</name>
<protein>
    <submittedName>
        <fullName evidence="2">Mitogen-activated protein kinase kinase kinase 20</fullName>
    </submittedName>
</protein>
<dbReference type="InterPro" id="IPR052751">
    <property type="entry name" value="Plant_MAPKKK"/>
</dbReference>
<comment type="caution">
    <text evidence="2">The sequence shown here is derived from an EMBL/GenBank/DDBJ whole genome shotgun (WGS) entry which is preliminary data.</text>
</comment>
<keyword evidence="2" id="KW-0418">Kinase</keyword>
<dbReference type="AlphaFoldDB" id="A0ABD1BGY9"/>
<dbReference type="PROSITE" id="PS00108">
    <property type="entry name" value="PROTEIN_KINASE_ST"/>
    <property type="match status" value="1"/>
</dbReference>
<dbReference type="SUPFAM" id="SSF56112">
    <property type="entry name" value="Protein kinase-like (PK-like)"/>
    <property type="match status" value="1"/>
</dbReference>
<evidence type="ECO:0000259" key="1">
    <source>
        <dbReference type="PROSITE" id="PS50011"/>
    </source>
</evidence>
<organism evidence="2 3">
    <name type="scientific">Cardamine amara subsp. amara</name>
    <dbReference type="NCBI Taxonomy" id="228776"/>
    <lineage>
        <taxon>Eukaryota</taxon>
        <taxon>Viridiplantae</taxon>
        <taxon>Streptophyta</taxon>
        <taxon>Embryophyta</taxon>
        <taxon>Tracheophyta</taxon>
        <taxon>Spermatophyta</taxon>
        <taxon>Magnoliopsida</taxon>
        <taxon>eudicotyledons</taxon>
        <taxon>Gunneridae</taxon>
        <taxon>Pentapetalae</taxon>
        <taxon>rosids</taxon>
        <taxon>malvids</taxon>
        <taxon>Brassicales</taxon>
        <taxon>Brassicaceae</taxon>
        <taxon>Cardamineae</taxon>
        <taxon>Cardamine</taxon>
    </lineage>
</organism>
<dbReference type="SMART" id="SM00220">
    <property type="entry name" value="S_TKc"/>
    <property type="match status" value="1"/>
</dbReference>
<dbReference type="InterPro" id="IPR000719">
    <property type="entry name" value="Prot_kinase_dom"/>
</dbReference>
<dbReference type="PANTHER" id="PTHR48011:SF51">
    <property type="entry name" value="PROTEIN KINASE SUPERFAMILY PROTEIN"/>
    <property type="match status" value="1"/>
</dbReference>
<dbReference type="Pfam" id="PF00069">
    <property type="entry name" value="Pkinase"/>
    <property type="match status" value="1"/>
</dbReference>
<feature type="domain" description="Protein kinase" evidence="1">
    <location>
        <begin position="7"/>
        <end position="267"/>
    </location>
</feature>
<dbReference type="PROSITE" id="PS50011">
    <property type="entry name" value="PROTEIN_KINASE_DOM"/>
    <property type="match status" value="1"/>
</dbReference>
<keyword evidence="3" id="KW-1185">Reference proteome</keyword>
<dbReference type="GO" id="GO:0016301">
    <property type="term" value="F:kinase activity"/>
    <property type="evidence" value="ECO:0007669"/>
    <property type="project" value="UniProtKB-KW"/>
</dbReference>
<accession>A0ABD1BGY9</accession>
<reference evidence="2 3" key="1">
    <citation type="submission" date="2024-04" db="EMBL/GenBank/DDBJ databases">
        <title>Genome assembly C_amara_ONT_v2.</title>
        <authorList>
            <person name="Yant L."/>
            <person name="Moore C."/>
            <person name="Slenker M."/>
        </authorList>
    </citation>
    <scope>NUCLEOTIDE SEQUENCE [LARGE SCALE GENOMIC DNA]</scope>
    <source>
        <tissue evidence="2">Leaf</tissue>
    </source>
</reference>